<dbReference type="GO" id="GO:0090524">
    <property type="term" value="F:cytochrome-b5 reductase activity, acting on NADH"/>
    <property type="evidence" value="ECO:0007669"/>
    <property type="project" value="UniProtKB-EC"/>
</dbReference>
<feature type="binding site" evidence="7">
    <location>
        <position position="128"/>
    </location>
    <ligand>
        <name>FAD</name>
        <dbReference type="ChEBI" id="CHEBI:57692"/>
    </ligand>
</feature>
<dbReference type="OrthoDB" id="432685at2759"/>
<feature type="binding site" evidence="7">
    <location>
        <position position="129"/>
    </location>
    <ligand>
        <name>FAD</name>
        <dbReference type="ChEBI" id="CHEBI:57692"/>
    </ligand>
</feature>
<dbReference type="SUPFAM" id="SSF63380">
    <property type="entry name" value="Riboflavin synthase domain-like"/>
    <property type="match status" value="1"/>
</dbReference>
<feature type="binding site" evidence="7">
    <location>
        <position position="127"/>
    </location>
    <ligand>
        <name>FAD</name>
        <dbReference type="ChEBI" id="CHEBI:57692"/>
    </ligand>
</feature>
<dbReference type="SUPFAM" id="SSF52343">
    <property type="entry name" value="Ferredoxin reductase-like, C-terminal NADP-linked domain"/>
    <property type="match status" value="1"/>
</dbReference>
<feature type="binding site" evidence="7">
    <location>
        <position position="154"/>
    </location>
    <ligand>
        <name>FAD</name>
        <dbReference type="ChEBI" id="CHEBI:57692"/>
    </ligand>
</feature>
<name>A0A7M5ULL7_9CNID</name>
<evidence type="ECO:0000256" key="1">
    <source>
        <dbReference type="ARBA" id="ARBA00001974"/>
    </source>
</evidence>
<dbReference type="InterPro" id="IPR001709">
    <property type="entry name" value="Flavoprot_Pyr_Nucl_cyt_Rdtase"/>
</dbReference>
<dbReference type="EnsemblMetazoa" id="CLYHEMT002574.1">
    <property type="protein sequence ID" value="CLYHEMP002574.1"/>
    <property type="gene ID" value="CLYHEMG002574"/>
</dbReference>
<evidence type="ECO:0000256" key="6">
    <source>
        <dbReference type="ARBA" id="ARBA00023027"/>
    </source>
</evidence>
<dbReference type="GeneID" id="136817308"/>
<evidence type="ECO:0000313" key="11">
    <source>
        <dbReference type="Proteomes" id="UP000594262"/>
    </source>
</evidence>
<sequence>MTDRNEDSSKEEHHGGALYPCQPTKPRDEDCCGNGCSTCVFDLYELQLSRWRQRCQRIDEQNDEEDIEKDEIISIFEYRSFRLIDIIDHSPILYFTFEIPNNKKLPMARGQHLVARCTDKNDVSIVRPYTPVSAPHQRGSFQVAVKIYEEGAMSRSMKTWKIGSSVDWRGPFGHLHTVHEKCQQLVMLAGGTGITPMIQFADQILSNEDSETRILLCYSAHDADEIIQKERFDRWKDFWNFKIHYFITGEQANEKKEEKIWRYGDEVHHQHLDKQWFEGHLIQFKNVDPSDQLFFVCGSTLFNNAMKQLVREMFKVTDERIVTFS</sequence>
<keyword evidence="3 7" id="KW-0285">Flavoprotein</keyword>
<dbReference type="PRINTS" id="PR00371">
    <property type="entry name" value="FPNCR"/>
</dbReference>
<dbReference type="Gene3D" id="2.40.30.10">
    <property type="entry name" value="Translation factors"/>
    <property type="match status" value="1"/>
</dbReference>
<dbReference type="AlphaFoldDB" id="A0A7M5ULL7"/>
<feature type="domain" description="FAD-binding FR-type" evidence="9">
    <location>
        <begin position="76"/>
        <end position="178"/>
    </location>
</feature>
<evidence type="ECO:0000256" key="4">
    <source>
        <dbReference type="ARBA" id="ARBA00022827"/>
    </source>
</evidence>
<dbReference type="InterPro" id="IPR017938">
    <property type="entry name" value="Riboflavin_synthase-like_b-brl"/>
</dbReference>
<evidence type="ECO:0000256" key="7">
    <source>
        <dbReference type="PIRSR" id="PIRSR601834-1"/>
    </source>
</evidence>
<dbReference type="PANTHER" id="PTHR19370">
    <property type="entry name" value="NADH-CYTOCHROME B5 REDUCTASE"/>
    <property type="match status" value="1"/>
</dbReference>
<dbReference type="InterPro" id="IPR017927">
    <property type="entry name" value="FAD-bd_FR_type"/>
</dbReference>
<dbReference type="InterPro" id="IPR008333">
    <property type="entry name" value="Cbr1-like_FAD-bd_dom"/>
</dbReference>
<dbReference type="CDD" id="cd06183">
    <property type="entry name" value="cyt_b5_reduct_like"/>
    <property type="match status" value="1"/>
</dbReference>
<evidence type="ECO:0000256" key="2">
    <source>
        <dbReference type="ARBA" id="ARBA00006105"/>
    </source>
</evidence>
<reference evidence="10" key="1">
    <citation type="submission" date="2021-01" db="UniProtKB">
        <authorList>
            <consortium name="EnsemblMetazoa"/>
        </authorList>
    </citation>
    <scope>IDENTIFICATION</scope>
</reference>
<feature type="binding site" evidence="7">
    <location>
        <position position="153"/>
    </location>
    <ligand>
        <name>FAD</name>
        <dbReference type="ChEBI" id="CHEBI:57692"/>
    </ligand>
</feature>
<comment type="cofactor">
    <cofactor evidence="1 7 8">
        <name>FAD</name>
        <dbReference type="ChEBI" id="CHEBI:57692"/>
    </cofactor>
</comment>
<dbReference type="InterPro" id="IPR001433">
    <property type="entry name" value="OxRdtase_FAD/NAD-bd"/>
</dbReference>
<dbReference type="Gene3D" id="3.40.50.80">
    <property type="entry name" value="Nucleotide-binding domain of ferredoxin-NADP reductase (FNR) module"/>
    <property type="match status" value="1"/>
</dbReference>
<feature type="binding site" evidence="7">
    <location>
        <position position="146"/>
    </location>
    <ligand>
        <name>FAD</name>
        <dbReference type="ChEBI" id="CHEBI:57692"/>
    </ligand>
</feature>
<keyword evidence="11" id="KW-1185">Reference proteome</keyword>
<accession>A0A7M5ULL7</accession>
<dbReference type="RefSeq" id="XP_066929750.1">
    <property type="nucleotide sequence ID" value="XM_067073649.1"/>
</dbReference>
<dbReference type="PANTHER" id="PTHR19370:SF184">
    <property type="entry name" value="NADH-CYTOCHROME B5 REDUCTASE-LIKE"/>
    <property type="match status" value="1"/>
</dbReference>
<dbReference type="EC" id="1.6.2.2" evidence="8"/>
<dbReference type="Pfam" id="PF00175">
    <property type="entry name" value="NAD_binding_1"/>
    <property type="match status" value="1"/>
</dbReference>
<evidence type="ECO:0000259" key="9">
    <source>
        <dbReference type="PROSITE" id="PS51384"/>
    </source>
</evidence>
<evidence type="ECO:0000313" key="10">
    <source>
        <dbReference type="EnsemblMetazoa" id="CLYHEMP002574.1"/>
    </source>
</evidence>
<organism evidence="10 11">
    <name type="scientific">Clytia hemisphaerica</name>
    <dbReference type="NCBI Taxonomy" id="252671"/>
    <lineage>
        <taxon>Eukaryota</taxon>
        <taxon>Metazoa</taxon>
        <taxon>Cnidaria</taxon>
        <taxon>Hydrozoa</taxon>
        <taxon>Hydroidolina</taxon>
        <taxon>Leptothecata</taxon>
        <taxon>Obeliida</taxon>
        <taxon>Clytiidae</taxon>
        <taxon>Clytia</taxon>
    </lineage>
</organism>
<dbReference type="InterPro" id="IPR019180">
    <property type="entry name" value="Oxidoreductase-like_N"/>
</dbReference>
<keyword evidence="5 8" id="KW-0560">Oxidoreductase</keyword>
<dbReference type="Pfam" id="PF00970">
    <property type="entry name" value="FAD_binding_6"/>
    <property type="match status" value="1"/>
</dbReference>
<evidence type="ECO:0000256" key="8">
    <source>
        <dbReference type="RuleBase" id="RU361226"/>
    </source>
</evidence>
<evidence type="ECO:0000256" key="5">
    <source>
        <dbReference type="ARBA" id="ARBA00023002"/>
    </source>
</evidence>
<evidence type="ECO:0000256" key="3">
    <source>
        <dbReference type="ARBA" id="ARBA00022630"/>
    </source>
</evidence>
<feature type="binding site" evidence="7">
    <location>
        <position position="195"/>
    </location>
    <ligand>
        <name>FAD</name>
        <dbReference type="ChEBI" id="CHEBI:57692"/>
    </ligand>
</feature>
<dbReference type="PRINTS" id="PR00406">
    <property type="entry name" value="CYTB5RDTASE"/>
</dbReference>
<protein>
    <recommendedName>
        <fullName evidence="8">NADH-cytochrome b5 reductase</fullName>
        <ecNumber evidence="8">1.6.2.2</ecNumber>
    </recommendedName>
</protein>
<keyword evidence="6 8" id="KW-0520">NAD</keyword>
<comment type="similarity">
    <text evidence="2 8">Belongs to the flavoprotein pyridine nucleotide cytochrome reductase family.</text>
</comment>
<dbReference type="Pfam" id="PF09791">
    <property type="entry name" value="Oxidored-like"/>
    <property type="match status" value="1"/>
</dbReference>
<dbReference type="InterPro" id="IPR001834">
    <property type="entry name" value="CBR-like"/>
</dbReference>
<dbReference type="PROSITE" id="PS51384">
    <property type="entry name" value="FAD_FR"/>
    <property type="match status" value="1"/>
</dbReference>
<dbReference type="InterPro" id="IPR039261">
    <property type="entry name" value="FNR_nucleotide-bd"/>
</dbReference>
<dbReference type="Proteomes" id="UP000594262">
    <property type="component" value="Unplaced"/>
</dbReference>
<comment type="catalytic activity">
    <reaction evidence="8">
        <text>2 Fe(III)-[cytochrome b5] + NADH = 2 Fe(II)-[cytochrome b5] + NAD(+) + H(+)</text>
        <dbReference type="Rhea" id="RHEA:46680"/>
        <dbReference type="Rhea" id="RHEA-COMP:10438"/>
        <dbReference type="Rhea" id="RHEA-COMP:10439"/>
        <dbReference type="ChEBI" id="CHEBI:15378"/>
        <dbReference type="ChEBI" id="CHEBI:29033"/>
        <dbReference type="ChEBI" id="CHEBI:29034"/>
        <dbReference type="ChEBI" id="CHEBI:57540"/>
        <dbReference type="ChEBI" id="CHEBI:57945"/>
        <dbReference type="EC" id="1.6.2.2"/>
    </reaction>
</comment>
<proteinExistence type="inferred from homology"/>
<keyword evidence="4 7" id="KW-0274">FAD</keyword>